<dbReference type="EMBL" id="FXZE01000015">
    <property type="protein sequence ID" value="SMX96948.1"/>
    <property type="molecule type" value="Genomic_DNA"/>
</dbReference>
<accession>A0A2H1KBK1</accession>
<evidence type="ECO:0000313" key="1">
    <source>
        <dbReference type="EMBL" id="SMX96948.1"/>
    </source>
</evidence>
<name>A0A2H1KBK1_9MICO</name>
<evidence type="ECO:0000313" key="2">
    <source>
        <dbReference type="Proteomes" id="UP000234342"/>
    </source>
</evidence>
<dbReference type="Proteomes" id="UP000234342">
    <property type="component" value="Unassembled WGS sequence"/>
</dbReference>
<gene>
    <name evidence="1" type="ORF">BANT10_02887</name>
</gene>
<proteinExistence type="predicted"/>
<organism evidence="1 2">
    <name type="scientific">Brevibacterium antiquum</name>
    <dbReference type="NCBI Taxonomy" id="234835"/>
    <lineage>
        <taxon>Bacteria</taxon>
        <taxon>Bacillati</taxon>
        <taxon>Actinomycetota</taxon>
        <taxon>Actinomycetes</taxon>
        <taxon>Micrococcales</taxon>
        <taxon>Brevibacteriaceae</taxon>
        <taxon>Brevibacterium</taxon>
    </lineage>
</organism>
<keyword evidence="2" id="KW-1185">Reference proteome</keyword>
<protein>
    <submittedName>
        <fullName evidence="1">Uncharacterized protein</fullName>
    </submittedName>
</protein>
<sequence>MVTETEFAKAARDLHLAVDAARQAEVEVSAARWALEGMQCFKEFQLVVANEAGDDLSSPGFRRGSFSWFPKQPRTLSQTG</sequence>
<reference evidence="2" key="1">
    <citation type="submission" date="2017-03" db="EMBL/GenBank/DDBJ databases">
        <authorList>
            <person name="Monnet C."/>
        </authorList>
    </citation>
    <scope>NUCLEOTIDE SEQUENCE [LARGE SCALE GENOMIC DNA]</scope>
    <source>
        <strain evidence="2">P10</strain>
    </source>
</reference>
<dbReference type="AlphaFoldDB" id="A0A2H1KBK1"/>